<feature type="transmembrane region" description="Helical" evidence="1">
    <location>
        <begin position="98"/>
        <end position="122"/>
    </location>
</feature>
<dbReference type="AlphaFoldDB" id="A0A4Y9SMG5"/>
<sequence length="140" mass="15035">MLEFEKWLARVLLLNSALALGVCLGLLGEPLDDASRFIVFGAALLGFLSAVAGLKHHWLGLWGAGLYYFLQLVSYFPLAGGWQFAVKAGVNLGLVLRFSSGVLVLNMVALGLFVATAVNLAWRLRHARTPSSSGHTPPSK</sequence>
<feature type="transmembrane region" description="Helical" evidence="1">
    <location>
        <begin position="66"/>
        <end position="86"/>
    </location>
</feature>
<keyword evidence="1" id="KW-1133">Transmembrane helix</keyword>
<organism evidence="2 3">
    <name type="scientific">Duganella callida</name>
    <dbReference type="NCBI Taxonomy" id="2561932"/>
    <lineage>
        <taxon>Bacteria</taxon>
        <taxon>Pseudomonadati</taxon>
        <taxon>Pseudomonadota</taxon>
        <taxon>Betaproteobacteria</taxon>
        <taxon>Burkholderiales</taxon>
        <taxon>Oxalobacteraceae</taxon>
        <taxon>Telluria group</taxon>
        <taxon>Duganella</taxon>
    </lineage>
</organism>
<accession>A0A4Y9SMG5</accession>
<keyword evidence="1" id="KW-0472">Membrane</keyword>
<evidence type="ECO:0000313" key="2">
    <source>
        <dbReference type="EMBL" id="TFW27840.1"/>
    </source>
</evidence>
<dbReference type="EMBL" id="SPVG01000062">
    <property type="protein sequence ID" value="TFW27840.1"/>
    <property type="molecule type" value="Genomic_DNA"/>
</dbReference>
<name>A0A4Y9SMG5_9BURK</name>
<feature type="transmembrane region" description="Helical" evidence="1">
    <location>
        <begin position="7"/>
        <end position="28"/>
    </location>
</feature>
<proteinExistence type="predicted"/>
<keyword evidence="1" id="KW-0812">Transmembrane</keyword>
<reference evidence="2 3" key="1">
    <citation type="submission" date="2019-03" db="EMBL/GenBank/DDBJ databases">
        <title>Draft Genome Sequence of Duganella callidus sp. nov., a Novel Duganella Species Isolated from Cultivated Soil.</title>
        <authorList>
            <person name="Raths R."/>
            <person name="Peta V."/>
            <person name="Bucking H."/>
        </authorList>
    </citation>
    <scope>NUCLEOTIDE SEQUENCE [LARGE SCALE GENOMIC DNA]</scope>
    <source>
        <strain evidence="2 3">DN04</strain>
    </source>
</reference>
<evidence type="ECO:0000256" key="1">
    <source>
        <dbReference type="SAM" id="Phobius"/>
    </source>
</evidence>
<comment type="caution">
    <text evidence="2">The sequence shown here is derived from an EMBL/GenBank/DDBJ whole genome shotgun (WGS) entry which is preliminary data.</text>
</comment>
<keyword evidence="3" id="KW-1185">Reference proteome</keyword>
<dbReference type="OrthoDB" id="8780585at2"/>
<dbReference type="RefSeq" id="WP_135200723.1">
    <property type="nucleotide sequence ID" value="NZ_SPVG01000062.1"/>
</dbReference>
<dbReference type="Proteomes" id="UP000297729">
    <property type="component" value="Unassembled WGS sequence"/>
</dbReference>
<feature type="transmembrane region" description="Helical" evidence="1">
    <location>
        <begin position="34"/>
        <end position="54"/>
    </location>
</feature>
<protein>
    <submittedName>
        <fullName evidence="2">Uncharacterized protein</fullName>
    </submittedName>
</protein>
<evidence type="ECO:0000313" key="3">
    <source>
        <dbReference type="Proteomes" id="UP000297729"/>
    </source>
</evidence>
<gene>
    <name evidence="2" type="ORF">E4L98_06335</name>
</gene>